<organism evidence="1 2">
    <name type="scientific">Butyrivibrio hungatei DSM 14810</name>
    <dbReference type="NCBI Taxonomy" id="1121132"/>
    <lineage>
        <taxon>Bacteria</taxon>
        <taxon>Bacillati</taxon>
        <taxon>Bacillota</taxon>
        <taxon>Clostridia</taxon>
        <taxon>Lachnospirales</taxon>
        <taxon>Lachnospiraceae</taxon>
        <taxon>Butyrivibrio</taxon>
    </lineage>
</organism>
<dbReference type="InterPro" id="IPR027417">
    <property type="entry name" value="P-loop_NTPase"/>
</dbReference>
<dbReference type="RefSeq" id="WP_072704450.1">
    <property type="nucleotide sequence ID" value="NZ_FRDH01000010.1"/>
</dbReference>
<gene>
    <name evidence="1" type="ORF">SAMN02745247_02394</name>
</gene>
<dbReference type="SUPFAM" id="SSF52540">
    <property type="entry name" value="P-loop containing nucleoside triphosphate hydrolases"/>
    <property type="match status" value="1"/>
</dbReference>
<protein>
    <recommendedName>
        <fullName evidence="3">Shikimate kinase</fullName>
    </recommendedName>
</protein>
<evidence type="ECO:0000313" key="1">
    <source>
        <dbReference type="EMBL" id="SHN61791.1"/>
    </source>
</evidence>
<name>A0A1M7STM9_9FIRM</name>
<dbReference type="Gene3D" id="3.40.50.300">
    <property type="entry name" value="P-loop containing nucleotide triphosphate hydrolases"/>
    <property type="match status" value="1"/>
</dbReference>
<dbReference type="EMBL" id="FRDH01000010">
    <property type="protein sequence ID" value="SHN61791.1"/>
    <property type="molecule type" value="Genomic_DNA"/>
</dbReference>
<evidence type="ECO:0008006" key="3">
    <source>
        <dbReference type="Google" id="ProtNLM"/>
    </source>
</evidence>
<reference evidence="1 2" key="1">
    <citation type="submission" date="2016-12" db="EMBL/GenBank/DDBJ databases">
        <authorList>
            <person name="Song W.-J."/>
            <person name="Kurnit D.M."/>
        </authorList>
    </citation>
    <scope>NUCLEOTIDE SEQUENCE [LARGE SCALE GENOMIC DNA]</scope>
    <source>
        <strain evidence="1 2">DSM 14810</strain>
    </source>
</reference>
<dbReference type="Proteomes" id="UP000184097">
    <property type="component" value="Unassembled WGS sequence"/>
</dbReference>
<sequence>MIFQDNVIKEYLKNVYFITGTPCGGKTTVSRALGKKYGIQVYDIDEMFPSHQLLSNAEHQPAMNMAFTDADEFFGRSVEEYRNWLVSNTREQLDFVVLDLIRLSKNTKVICDCHLTVEQADLLSDPSRVVFMIKEPTDLVDDYCNRPDHQGFSDYIHSATDFESAKRTCNETLYSLNAEKYAQIKAGNYFWIERDTKRSVEETVSLVEKHLGLV</sequence>
<proteinExistence type="predicted"/>
<dbReference type="Pfam" id="PF13238">
    <property type="entry name" value="AAA_18"/>
    <property type="match status" value="1"/>
</dbReference>
<accession>A0A1M7STM9</accession>
<dbReference type="AlphaFoldDB" id="A0A1M7STM9"/>
<evidence type="ECO:0000313" key="2">
    <source>
        <dbReference type="Proteomes" id="UP000184097"/>
    </source>
</evidence>